<dbReference type="InterPro" id="IPR001926">
    <property type="entry name" value="TrpB-like_PALP"/>
</dbReference>
<dbReference type="EC" id="4.2.1.22" evidence="8"/>
<evidence type="ECO:0000256" key="4">
    <source>
        <dbReference type="ARBA" id="ARBA00022679"/>
    </source>
</evidence>
<proteinExistence type="inferred from homology"/>
<keyword evidence="9" id="KW-1185">Reference proteome</keyword>
<dbReference type="Gene3D" id="3.40.50.1100">
    <property type="match status" value="2"/>
</dbReference>
<dbReference type="SUPFAM" id="SSF53686">
    <property type="entry name" value="Tryptophan synthase beta subunit-like PLP-dependent enzymes"/>
    <property type="match status" value="1"/>
</dbReference>
<comment type="similarity">
    <text evidence="2">Belongs to the cysteine synthase/cystathionine beta-synthase family.</text>
</comment>
<comment type="cofactor">
    <cofactor evidence="1">
        <name>pyridoxal 5'-phosphate</name>
        <dbReference type="ChEBI" id="CHEBI:597326"/>
    </cofactor>
</comment>
<keyword evidence="6" id="KW-0198">Cysteine biosynthesis</keyword>
<dbReference type="InterPro" id="IPR036052">
    <property type="entry name" value="TrpB-like_PALP_sf"/>
</dbReference>
<dbReference type="Pfam" id="PF00291">
    <property type="entry name" value="PALP"/>
    <property type="match status" value="1"/>
</dbReference>
<dbReference type="PROSITE" id="PS00901">
    <property type="entry name" value="CYS_SYNTHASE"/>
    <property type="match status" value="1"/>
</dbReference>
<evidence type="ECO:0000256" key="3">
    <source>
        <dbReference type="ARBA" id="ARBA00022605"/>
    </source>
</evidence>
<name>A0ABY6HT85_9ARCH</name>
<evidence type="ECO:0000256" key="2">
    <source>
        <dbReference type="ARBA" id="ARBA00007103"/>
    </source>
</evidence>
<evidence type="ECO:0000259" key="7">
    <source>
        <dbReference type="Pfam" id="PF00291"/>
    </source>
</evidence>
<accession>A0ABY6HT85</accession>
<dbReference type="InterPro" id="IPR001216">
    <property type="entry name" value="P-phosphate_BS"/>
</dbReference>
<dbReference type="GO" id="GO:0004122">
    <property type="term" value="F:cystathionine beta-synthase activity"/>
    <property type="evidence" value="ECO:0007669"/>
    <property type="project" value="UniProtKB-EC"/>
</dbReference>
<reference evidence="8" key="1">
    <citation type="submission" date="2022-09" db="EMBL/GenBank/DDBJ databases">
        <title>Actin cytoskeleton and complex cell architecture in an #Asgard archaeon.</title>
        <authorList>
            <person name="Ponce Toledo R.I."/>
            <person name="Schleper C."/>
            <person name="Rodrigues Oliveira T."/>
            <person name="Wollweber F."/>
            <person name="Xu J."/>
            <person name="Rittmann S."/>
            <person name="Klingl A."/>
            <person name="Pilhofer M."/>
        </authorList>
    </citation>
    <scope>NUCLEOTIDE SEQUENCE</scope>
    <source>
        <strain evidence="8">B-35</strain>
    </source>
</reference>
<evidence type="ECO:0000256" key="5">
    <source>
        <dbReference type="ARBA" id="ARBA00022898"/>
    </source>
</evidence>
<keyword evidence="5" id="KW-0663">Pyridoxal phosphate</keyword>
<organism evidence="8 9">
    <name type="scientific">Candidatus Lokiarchaeum ossiferum</name>
    <dbReference type="NCBI Taxonomy" id="2951803"/>
    <lineage>
        <taxon>Archaea</taxon>
        <taxon>Promethearchaeati</taxon>
        <taxon>Promethearchaeota</taxon>
        <taxon>Promethearchaeia</taxon>
        <taxon>Promethearchaeales</taxon>
        <taxon>Promethearchaeaceae</taxon>
        <taxon>Candidatus Lokiarchaeum</taxon>
    </lineage>
</organism>
<dbReference type="Proteomes" id="UP001208689">
    <property type="component" value="Chromosome"/>
</dbReference>
<evidence type="ECO:0000313" key="8">
    <source>
        <dbReference type="EMBL" id="UYP46563.1"/>
    </source>
</evidence>
<evidence type="ECO:0000256" key="1">
    <source>
        <dbReference type="ARBA" id="ARBA00001933"/>
    </source>
</evidence>
<dbReference type="NCBIfam" id="TIGR01139">
    <property type="entry name" value="cysK"/>
    <property type="match status" value="1"/>
</dbReference>
<sequence length="306" mass="33010">MTRYNSILDTIGSTPLVKLNKIAENVEAEIYVKVETFNPGSSVKDRIALNMIENAEKEGILNDHSKIIEPTSGNTGIGLAIVCAVKGYQLTLTMPESLSEERKKILRGLGAKLILTPAAEGMKGSIKKAMEVAEKSDNIFIPQQFKNQANPEAHRKTTALEIWEDMKHEIDVFVAGVGTGGTITGNGEVLKQLNPLLRVIAVEPIDSAILSGKTAGPHKIQGIGAGFVPEILNTNIYDEIIQITTNEAFSTARDLAKKEGIFVGISAGAATAAALKYAISSHKMEKIVVILPDTGERYLSTDLWDI</sequence>
<feature type="domain" description="Tryptophan synthase beta chain-like PALP" evidence="7">
    <location>
        <begin position="8"/>
        <end position="293"/>
    </location>
</feature>
<evidence type="ECO:0000313" key="9">
    <source>
        <dbReference type="Proteomes" id="UP001208689"/>
    </source>
</evidence>
<gene>
    <name evidence="8" type="ORF">NEF87_002848</name>
</gene>
<dbReference type="CDD" id="cd01561">
    <property type="entry name" value="CBS_like"/>
    <property type="match status" value="1"/>
</dbReference>
<dbReference type="InterPro" id="IPR005859">
    <property type="entry name" value="CysK"/>
</dbReference>
<dbReference type="InterPro" id="IPR050214">
    <property type="entry name" value="Cys_Synth/Cystath_Beta-Synth"/>
</dbReference>
<dbReference type="PANTHER" id="PTHR10314">
    <property type="entry name" value="CYSTATHIONINE BETA-SYNTHASE"/>
    <property type="match status" value="1"/>
</dbReference>
<keyword evidence="3" id="KW-0028">Amino-acid biosynthesis</keyword>
<dbReference type="EMBL" id="CP104013">
    <property type="protein sequence ID" value="UYP46563.1"/>
    <property type="molecule type" value="Genomic_DNA"/>
</dbReference>
<keyword evidence="4" id="KW-0808">Transferase</keyword>
<protein>
    <submittedName>
        <fullName evidence="8">Protein CysO</fullName>
        <ecNumber evidence="8">4.2.1.22</ecNumber>
    </submittedName>
</protein>
<evidence type="ECO:0000256" key="6">
    <source>
        <dbReference type="ARBA" id="ARBA00023192"/>
    </source>
</evidence>
<keyword evidence="8" id="KW-0456">Lyase</keyword>
<dbReference type="InterPro" id="IPR005856">
    <property type="entry name" value="Cys_synth"/>
</dbReference>
<dbReference type="NCBIfam" id="TIGR01136">
    <property type="entry name" value="cysKM"/>
    <property type="match status" value="1"/>
</dbReference>